<evidence type="ECO:0000313" key="2">
    <source>
        <dbReference type="EMBL" id="UPW41656.1"/>
    </source>
</evidence>
<evidence type="ECO:0000259" key="1">
    <source>
        <dbReference type="Pfam" id="PF23343"/>
    </source>
</evidence>
<dbReference type="InterPro" id="IPR056906">
    <property type="entry name" value="ORF2/G2P_dom"/>
</dbReference>
<sequence length="345" mass="40548">MPCYNPQLAFPLDYLTRDGKQAYRFIRCDRGVPYDVKERIFVSHHKSEVLRIPCNKCIGCRLKYAREWATRCMFELQYHKDAWFVTLTYNDQHVPKSYYPDPSTGEAIPVMTLSRRDLQLLLKRLRRSHPDCNIRYYACGEYGPTTWRPHYHMILYGLPLDDLQVRSQQVDGQITAWESPTLSAVWSTRPFGNYSPLLDAIGDVQLAPVTWSTCAYTARYVIKKQLGEDGRNFYETYHLQPPFTAMSLKPAIGKQYLLDHPDIYDWDSVPLPVGDGVKDVYPPRYFDRLYDIDHPEEMAQIKEMRRFASEAAQQAQLRQTSLTYYDLLAQQERSQLRRQQKEFDI</sequence>
<name>A0A976N243_9VIRU</name>
<feature type="domain" description="Replication-associated protein ORF2/G2P" evidence="1">
    <location>
        <begin position="83"/>
        <end position="224"/>
    </location>
</feature>
<dbReference type="EMBL" id="OM869644">
    <property type="protein sequence ID" value="UPW41656.1"/>
    <property type="molecule type" value="Genomic_DNA"/>
</dbReference>
<protein>
    <submittedName>
        <fullName evidence="2">Replication initiator protein</fullName>
    </submittedName>
</protein>
<dbReference type="Pfam" id="PF23343">
    <property type="entry name" value="REP_ORF2-G2P"/>
    <property type="match status" value="1"/>
</dbReference>
<proteinExistence type="predicted"/>
<organism evidence="2">
    <name type="scientific">Peromfec virus RodF8_29</name>
    <dbReference type="NCBI Taxonomy" id="2929367"/>
    <lineage>
        <taxon>Viruses</taxon>
        <taxon>Monodnaviria</taxon>
        <taxon>Sangervirae</taxon>
        <taxon>Phixviricota</taxon>
        <taxon>Malgrandaviricetes</taxon>
        <taxon>Petitvirales</taxon>
        <taxon>Microviridae</taxon>
    </lineage>
</organism>
<accession>A0A976N243</accession>
<reference evidence="2" key="1">
    <citation type="submission" date="2022-02" db="EMBL/GenBank/DDBJ databases">
        <title>Towards deciphering the DNA virus diversity associated with rodent species in the families Cricetidae and Heteromyidae.</title>
        <authorList>
            <person name="Lund M."/>
            <person name="Larsen B.B."/>
            <person name="Gryseels S."/>
            <person name="Kraberger S."/>
            <person name="Rowsey D.M."/>
            <person name="Steger L."/>
            <person name="Yule K.M."/>
            <person name="Upham N.S."/>
            <person name="Worobey M."/>
            <person name="Van Doorslaer K."/>
            <person name="Varsani A."/>
        </authorList>
    </citation>
    <scope>NUCLEOTIDE SEQUENCE</scope>
    <source>
        <strain evidence="2">NeonRodF8_29</strain>
    </source>
</reference>